<reference evidence="1 2" key="1">
    <citation type="submission" date="2024-02" db="EMBL/GenBank/DDBJ databases">
        <title>A nitrogen-fixing paenibacillus bacterium.</title>
        <authorList>
            <person name="Zhang W.L."/>
            <person name="Chen S.F."/>
        </authorList>
    </citation>
    <scope>NUCLEOTIDE SEQUENCE [LARGE SCALE GENOMIC DNA]</scope>
    <source>
        <strain evidence="1 2">M1</strain>
    </source>
</reference>
<accession>A0ABU7VQ88</accession>
<sequence>MSNITESQQKKMRHALGLNYKKKPYRNYYYLSTEDQEWNDLAKKGYAVKRPGWNEGSVLYHVTDEGKKLLGVSHE</sequence>
<organism evidence="1 2">
    <name type="scientific">Paenibacillus haidiansis</name>
    <dbReference type="NCBI Taxonomy" id="1574488"/>
    <lineage>
        <taxon>Bacteria</taxon>
        <taxon>Bacillati</taxon>
        <taxon>Bacillota</taxon>
        <taxon>Bacilli</taxon>
        <taxon>Bacillales</taxon>
        <taxon>Paenibacillaceae</taxon>
        <taxon>Paenibacillus</taxon>
    </lineage>
</organism>
<name>A0ABU7VQ88_9BACL</name>
<dbReference type="Proteomes" id="UP001306950">
    <property type="component" value="Unassembled WGS sequence"/>
</dbReference>
<dbReference type="RefSeq" id="WP_331845311.1">
    <property type="nucleotide sequence ID" value="NZ_JAZHPZ010000002.1"/>
</dbReference>
<dbReference type="EMBL" id="JAZHPZ010000002">
    <property type="protein sequence ID" value="MEF2965069.1"/>
    <property type="molecule type" value="Genomic_DNA"/>
</dbReference>
<protein>
    <submittedName>
        <fullName evidence="1">Uncharacterized protein</fullName>
    </submittedName>
</protein>
<evidence type="ECO:0000313" key="2">
    <source>
        <dbReference type="Proteomes" id="UP001306950"/>
    </source>
</evidence>
<keyword evidence="2" id="KW-1185">Reference proteome</keyword>
<proteinExistence type="predicted"/>
<evidence type="ECO:0000313" key="1">
    <source>
        <dbReference type="EMBL" id="MEF2965069.1"/>
    </source>
</evidence>
<comment type="caution">
    <text evidence="1">The sequence shown here is derived from an EMBL/GenBank/DDBJ whole genome shotgun (WGS) entry which is preliminary data.</text>
</comment>
<gene>
    <name evidence="1" type="ORF">V3851_04430</name>
</gene>